<evidence type="ECO:0000256" key="3">
    <source>
        <dbReference type="ARBA" id="ARBA00023157"/>
    </source>
</evidence>
<feature type="chain" id="PRO_5039225584" description="Kazal-like domain-containing protein" evidence="4">
    <location>
        <begin position="18"/>
        <end position="250"/>
    </location>
</feature>
<dbReference type="CDD" id="cd00104">
    <property type="entry name" value="KAZAL_FS"/>
    <property type="match status" value="2"/>
</dbReference>
<dbReference type="AlphaFoldDB" id="A0A9D4RM06"/>
<dbReference type="Proteomes" id="UP000828390">
    <property type="component" value="Unassembled WGS sequence"/>
</dbReference>
<dbReference type="SUPFAM" id="SSF100895">
    <property type="entry name" value="Kazal-type serine protease inhibitors"/>
    <property type="match status" value="3"/>
</dbReference>
<dbReference type="InterPro" id="IPR002350">
    <property type="entry name" value="Kazal_dom"/>
</dbReference>
<name>A0A9D4RM06_DREPO</name>
<dbReference type="PANTHER" id="PTHR10913">
    <property type="entry name" value="FOLLISTATIN-RELATED"/>
    <property type="match status" value="1"/>
</dbReference>
<reference evidence="6" key="2">
    <citation type="submission" date="2020-11" db="EMBL/GenBank/DDBJ databases">
        <authorList>
            <person name="McCartney M.A."/>
            <person name="Auch B."/>
            <person name="Kono T."/>
            <person name="Mallez S."/>
            <person name="Becker A."/>
            <person name="Gohl D.M."/>
            <person name="Silverstein K.A.T."/>
            <person name="Koren S."/>
            <person name="Bechman K.B."/>
            <person name="Herman A."/>
            <person name="Abrahante J.E."/>
            <person name="Garbe J."/>
        </authorList>
    </citation>
    <scope>NUCLEOTIDE SEQUENCE</scope>
    <source>
        <strain evidence="6">Duluth1</strain>
        <tissue evidence="6">Whole animal</tissue>
    </source>
</reference>
<feature type="signal peptide" evidence="4">
    <location>
        <begin position="1"/>
        <end position="17"/>
    </location>
</feature>
<keyword evidence="7" id="KW-1185">Reference proteome</keyword>
<dbReference type="EMBL" id="JAIWYP010000002">
    <property type="protein sequence ID" value="KAH3871262.1"/>
    <property type="molecule type" value="Genomic_DNA"/>
</dbReference>
<dbReference type="InterPro" id="IPR036058">
    <property type="entry name" value="Kazal_dom_sf"/>
</dbReference>
<keyword evidence="1" id="KW-0646">Protease inhibitor</keyword>
<proteinExistence type="predicted"/>
<comment type="caution">
    <text evidence="6">The sequence shown here is derived from an EMBL/GenBank/DDBJ whole genome shotgun (WGS) entry which is preliminary data.</text>
</comment>
<feature type="domain" description="Kazal-like" evidence="5">
    <location>
        <begin position="166"/>
        <end position="245"/>
    </location>
</feature>
<keyword evidence="3" id="KW-1015">Disulfide bond</keyword>
<dbReference type="Gene3D" id="3.30.60.30">
    <property type="match status" value="3"/>
</dbReference>
<gene>
    <name evidence="6" type="ORF">DPMN_034457</name>
</gene>
<dbReference type="Pfam" id="PF07648">
    <property type="entry name" value="Kazal_2"/>
    <property type="match status" value="2"/>
</dbReference>
<dbReference type="GO" id="GO:0004867">
    <property type="term" value="F:serine-type endopeptidase inhibitor activity"/>
    <property type="evidence" value="ECO:0007669"/>
    <property type="project" value="UniProtKB-KW"/>
</dbReference>
<evidence type="ECO:0000256" key="2">
    <source>
        <dbReference type="ARBA" id="ARBA00022900"/>
    </source>
</evidence>
<dbReference type="InterPro" id="IPR050653">
    <property type="entry name" value="Prot_Inhib_GrowthFact_Antg"/>
</dbReference>
<sequence length="250" mass="27055">MSIKIVAVLACLYVSSATSIRRQLTSGICDKICDDEVHEAGFCGTDGVFYRHHCEFEQAACKAHIDGDRLAVSNLGPCVDDATPCDKVLEAQCASPNHQGSSPFAGAPGAHIPTDFLKDAICASNHVTYPTICFFRYAQCMQSINSPTADPITLVSSGQCTRDLTNATLVNCTQYLQTSANPGLAVEVDPNVVPRFTCPRLYKPVCSQDDRTFPNECELCRFELLIHAITVDKPTLTALPGPCQMDNIFG</sequence>
<dbReference type="OrthoDB" id="6060061at2759"/>
<protein>
    <recommendedName>
        <fullName evidence="5">Kazal-like domain-containing protein</fullName>
    </recommendedName>
</protein>
<evidence type="ECO:0000259" key="5">
    <source>
        <dbReference type="PROSITE" id="PS51465"/>
    </source>
</evidence>
<organism evidence="6 7">
    <name type="scientific">Dreissena polymorpha</name>
    <name type="common">Zebra mussel</name>
    <name type="synonym">Mytilus polymorpha</name>
    <dbReference type="NCBI Taxonomy" id="45954"/>
    <lineage>
        <taxon>Eukaryota</taxon>
        <taxon>Metazoa</taxon>
        <taxon>Spiralia</taxon>
        <taxon>Lophotrochozoa</taxon>
        <taxon>Mollusca</taxon>
        <taxon>Bivalvia</taxon>
        <taxon>Autobranchia</taxon>
        <taxon>Heteroconchia</taxon>
        <taxon>Euheterodonta</taxon>
        <taxon>Imparidentia</taxon>
        <taxon>Neoheterodontei</taxon>
        <taxon>Myida</taxon>
        <taxon>Dreissenoidea</taxon>
        <taxon>Dreissenidae</taxon>
        <taxon>Dreissena</taxon>
    </lineage>
</organism>
<dbReference type="SMART" id="SM00280">
    <property type="entry name" value="KAZAL"/>
    <property type="match status" value="3"/>
</dbReference>
<keyword evidence="2" id="KW-0722">Serine protease inhibitor</keyword>
<evidence type="ECO:0000256" key="1">
    <source>
        <dbReference type="ARBA" id="ARBA00022690"/>
    </source>
</evidence>
<feature type="domain" description="Kazal-like" evidence="5">
    <location>
        <begin position="23"/>
        <end position="80"/>
    </location>
</feature>
<evidence type="ECO:0000313" key="7">
    <source>
        <dbReference type="Proteomes" id="UP000828390"/>
    </source>
</evidence>
<evidence type="ECO:0000256" key="4">
    <source>
        <dbReference type="SAM" id="SignalP"/>
    </source>
</evidence>
<dbReference type="PANTHER" id="PTHR10913:SF45">
    <property type="entry name" value="FOLLISTATIN, ISOFORM A-RELATED"/>
    <property type="match status" value="1"/>
</dbReference>
<dbReference type="Pfam" id="PF00050">
    <property type="entry name" value="Kazal_1"/>
    <property type="match status" value="1"/>
</dbReference>
<keyword evidence="4" id="KW-0732">Signal</keyword>
<dbReference type="PROSITE" id="PS51465">
    <property type="entry name" value="KAZAL_2"/>
    <property type="match status" value="2"/>
</dbReference>
<dbReference type="GO" id="GO:0005576">
    <property type="term" value="C:extracellular region"/>
    <property type="evidence" value="ECO:0007669"/>
    <property type="project" value="TreeGrafter"/>
</dbReference>
<evidence type="ECO:0000313" key="6">
    <source>
        <dbReference type="EMBL" id="KAH3871262.1"/>
    </source>
</evidence>
<accession>A0A9D4RM06</accession>
<reference evidence="6" key="1">
    <citation type="journal article" date="2019" name="bioRxiv">
        <title>The Genome of the Zebra Mussel, Dreissena polymorpha: A Resource for Invasive Species Research.</title>
        <authorList>
            <person name="McCartney M.A."/>
            <person name="Auch B."/>
            <person name="Kono T."/>
            <person name="Mallez S."/>
            <person name="Zhang Y."/>
            <person name="Obille A."/>
            <person name="Becker A."/>
            <person name="Abrahante J.E."/>
            <person name="Garbe J."/>
            <person name="Badalamenti J.P."/>
            <person name="Herman A."/>
            <person name="Mangelson H."/>
            <person name="Liachko I."/>
            <person name="Sullivan S."/>
            <person name="Sone E.D."/>
            <person name="Koren S."/>
            <person name="Silverstein K.A.T."/>
            <person name="Beckman K.B."/>
            <person name="Gohl D.M."/>
        </authorList>
    </citation>
    <scope>NUCLEOTIDE SEQUENCE</scope>
    <source>
        <strain evidence="6">Duluth1</strain>
        <tissue evidence="6">Whole animal</tissue>
    </source>
</reference>